<dbReference type="PANTHER" id="PTHR43048:SF3">
    <property type="entry name" value="METHYLMALONYL-COA EPIMERASE, MITOCHONDRIAL"/>
    <property type="match status" value="1"/>
</dbReference>
<dbReference type="InterPro" id="IPR017515">
    <property type="entry name" value="MeMalonyl-CoA_epimerase"/>
</dbReference>
<dbReference type="GO" id="GO:0004493">
    <property type="term" value="F:methylmalonyl-CoA epimerase activity"/>
    <property type="evidence" value="ECO:0007669"/>
    <property type="project" value="UniProtKB-EC"/>
</dbReference>
<comment type="similarity">
    <text evidence="1">Belongs to the methylmalonyl-CoA epimerase family.</text>
</comment>
<keyword evidence="2" id="KW-0479">Metal-binding</keyword>
<accession>A0A5C6XIX6</accession>
<evidence type="ECO:0000256" key="1">
    <source>
        <dbReference type="ARBA" id="ARBA00009308"/>
    </source>
</evidence>
<dbReference type="Pfam" id="PF13669">
    <property type="entry name" value="Glyoxalase_4"/>
    <property type="match status" value="1"/>
</dbReference>
<dbReference type="PANTHER" id="PTHR43048">
    <property type="entry name" value="METHYLMALONYL-COA EPIMERASE"/>
    <property type="match status" value="1"/>
</dbReference>
<evidence type="ECO:0000256" key="2">
    <source>
        <dbReference type="ARBA" id="ARBA00022723"/>
    </source>
</evidence>
<dbReference type="InterPro" id="IPR051785">
    <property type="entry name" value="MMCE/EMCE_epimerase"/>
</dbReference>
<dbReference type="SUPFAM" id="SSF54593">
    <property type="entry name" value="Glyoxalase/Bleomycin resistance protein/Dihydroxybiphenyl dioxygenase"/>
    <property type="match status" value="1"/>
</dbReference>
<name>A0A5C6XIX6_9DELT</name>
<dbReference type="PROSITE" id="PS51819">
    <property type="entry name" value="VOC"/>
    <property type="match status" value="1"/>
</dbReference>
<dbReference type="GO" id="GO:0046491">
    <property type="term" value="P:L-methylmalonyl-CoA metabolic process"/>
    <property type="evidence" value="ECO:0007669"/>
    <property type="project" value="TreeGrafter"/>
</dbReference>
<dbReference type="RefSeq" id="WP_146980063.1">
    <property type="nucleotide sequence ID" value="NZ_VOSM01000002.1"/>
</dbReference>
<proteinExistence type="inferred from homology"/>
<evidence type="ECO:0000313" key="4">
    <source>
        <dbReference type="EMBL" id="TXD38120.1"/>
    </source>
</evidence>
<dbReference type="Proteomes" id="UP000321412">
    <property type="component" value="Unassembled WGS sequence"/>
</dbReference>
<protein>
    <submittedName>
        <fullName evidence="4">Methylmalonyl-CoA epimerase</fullName>
        <ecNumber evidence="4">5.1.99.1</ecNumber>
    </submittedName>
</protein>
<dbReference type="NCBIfam" id="TIGR03081">
    <property type="entry name" value="metmalonyl_epim"/>
    <property type="match status" value="1"/>
</dbReference>
<sequence length="137" mass="15338">MLEKIDHIGIAVRSVEASSVLYRDVLGLAYEGTEEVESQGVKVAFFRLGEAKIELLEPLHDESPIARFLEKNGEGIHHIALGCDDIEVWRARMEEAGVRLLSEAPIDGAHGKLITFMHPRDTGRVLLELTQRRTESH</sequence>
<gene>
    <name evidence="4" type="primary">mce</name>
    <name evidence="4" type="ORF">FRC98_04270</name>
</gene>
<dbReference type="CDD" id="cd07249">
    <property type="entry name" value="MMCE"/>
    <property type="match status" value="1"/>
</dbReference>
<feature type="domain" description="VOC" evidence="3">
    <location>
        <begin position="4"/>
        <end position="132"/>
    </location>
</feature>
<dbReference type="EC" id="5.1.99.1" evidence="4"/>
<evidence type="ECO:0000313" key="5">
    <source>
        <dbReference type="Proteomes" id="UP000321412"/>
    </source>
</evidence>
<dbReference type="Gene3D" id="3.10.180.10">
    <property type="entry name" value="2,3-Dihydroxybiphenyl 1,2-Dioxygenase, domain 1"/>
    <property type="match status" value="1"/>
</dbReference>
<dbReference type="InterPro" id="IPR037523">
    <property type="entry name" value="VOC_core"/>
</dbReference>
<dbReference type="AlphaFoldDB" id="A0A5C6XIX6"/>
<dbReference type="EMBL" id="VOSM01000002">
    <property type="protein sequence ID" value="TXD38120.1"/>
    <property type="molecule type" value="Genomic_DNA"/>
</dbReference>
<keyword evidence="4" id="KW-0413">Isomerase</keyword>
<dbReference type="InterPro" id="IPR029068">
    <property type="entry name" value="Glyas_Bleomycin-R_OHBP_Dase"/>
</dbReference>
<dbReference type="OrthoDB" id="332982at2"/>
<reference evidence="4 5" key="1">
    <citation type="submission" date="2019-08" db="EMBL/GenBank/DDBJ databases">
        <title>Bradymonadales sp. TMQ4.</title>
        <authorList>
            <person name="Liang Q."/>
        </authorList>
    </citation>
    <scope>NUCLEOTIDE SEQUENCE [LARGE SCALE GENOMIC DNA]</scope>
    <source>
        <strain evidence="4 5">TMQ4</strain>
    </source>
</reference>
<keyword evidence="5" id="KW-1185">Reference proteome</keyword>
<evidence type="ECO:0000259" key="3">
    <source>
        <dbReference type="PROSITE" id="PS51819"/>
    </source>
</evidence>
<dbReference type="GO" id="GO:0046872">
    <property type="term" value="F:metal ion binding"/>
    <property type="evidence" value="ECO:0007669"/>
    <property type="project" value="UniProtKB-KW"/>
</dbReference>
<organism evidence="4 5">
    <name type="scientific">Lujinxingia vulgaris</name>
    <dbReference type="NCBI Taxonomy" id="2600176"/>
    <lineage>
        <taxon>Bacteria</taxon>
        <taxon>Deltaproteobacteria</taxon>
        <taxon>Bradymonadales</taxon>
        <taxon>Lujinxingiaceae</taxon>
        <taxon>Lujinxingia</taxon>
    </lineage>
</organism>
<comment type="caution">
    <text evidence="4">The sequence shown here is derived from an EMBL/GenBank/DDBJ whole genome shotgun (WGS) entry which is preliminary data.</text>
</comment>